<feature type="transmembrane region" description="Helical" evidence="1">
    <location>
        <begin position="283"/>
        <end position="302"/>
    </location>
</feature>
<feature type="transmembrane region" description="Helical" evidence="1">
    <location>
        <begin position="222"/>
        <end position="239"/>
    </location>
</feature>
<keyword evidence="1" id="KW-0472">Membrane</keyword>
<feature type="transmembrane region" description="Helical" evidence="1">
    <location>
        <begin position="322"/>
        <end position="343"/>
    </location>
</feature>
<reference evidence="3" key="1">
    <citation type="submission" date="2018-09" db="EMBL/GenBank/DDBJ databases">
        <authorList>
            <person name="Livingstone P.G."/>
            <person name="Whitworth D.E."/>
        </authorList>
    </citation>
    <scope>NUCLEOTIDE SEQUENCE [LARGE SCALE GENOMIC DNA]</scope>
    <source>
        <strain evidence="3">CA040B</strain>
    </source>
</reference>
<dbReference type="OrthoDB" id="5515842at2"/>
<keyword evidence="1" id="KW-0812">Transmembrane</keyword>
<keyword evidence="1" id="KW-1133">Transmembrane helix</keyword>
<feature type="transmembrane region" description="Helical" evidence="1">
    <location>
        <begin position="101"/>
        <end position="117"/>
    </location>
</feature>
<evidence type="ECO:0008006" key="4">
    <source>
        <dbReference type="Google" id="ProtNLM"/>
    </source>
</evidence>
<dbReference type="EMBL" id="RAWG01000359">
    <property type="protein sequence ID" value="RKH33973.1"/>
    <property type="molecule type" value="Genomic_DNA"/>
</dbReference>
<feature type="transmembrane region" description="Helical" evidence="1">
    <location>
        <begin position="149"/>
        <end position="167"/>
    </location>
</feature>
<accession>A0A3A8MPM5</accession>
<sequence>MIPTADAPRHPTWLARGALALLVLLFAGLLFRAIVVPGSAILSVYNSDMAIPLLMANGPWRGFFDAYYYGQDRFGAWPFLLARGARQLLGFDWTPVGMQRLYMTAALLTPVPLALLARRAGLVAAAAWVFVAVTNPSLARVYLGHAQPYAFQCLTVCGAWAVLHSLMRKPEHPGRRFAGLAVLGFLSTWMSPTSGPILAVLLGVQLLGRWGSVPTRELLRRAVPVGALIALGPVAERILRGRYHHAARDAFRTDFRTRVHLDQGHLLENLRAVTNTWSQDGSWGALVLAVVGVGAFALLTARRLRAGREAAAGGGAPASGEALLLSASATAVAALNFAICVAVDHVRRHDYDVRYVALTHLFLAVAAALVVWAAVEALLARKPALVEGAAPLLGLALVGAAHLRMIELHPAPEQQAQELRARALQSAQGERVVLGDYWQTYVYAALAPPGAVVGLPIEGLYLRTPFDLPRLRAAETVVVNHADVKAFGPPEAPQALIGQYGVLLHLERAATPLEGFSLYRRVDREALPATLEPAPLYRWNFCAGAKSRGTLRFESTGPVVVLVRSTGVSAGAPLPRAELAGRALPVDALPDFYRVRVPGPVTRAERLELGGLSGLEKGAPGCWAQDVFVLPEAAARAVGAG</sequence>
<comment type="caution">
    <text evidence="2">The sequence shown here is derived from an EMBL/GenBank/DDBJ whole genome shotgun (WGS) entry which is preliminary data.</text>
</comment>
<name>A0A3A8MPM5_9BACT</name>
<keyword evidence="3" id="KW-1185">Reference proteome</keyword>
<evidence type="ECO:0000256" key="1">
    <source>
        <dbReference type="SAM" id="Phobius"/>
    </source>
</evidence>
<gene>
    <name evidence="2" type="ORF">D7X12_35520</name>
</gene>
<dbReference type="RefSeq" id="WP_120629645.1">
    <property type="nucleotide sequence ID" value="NZ_RAWG01000359.1"/>
</dbReference>
<proteinExistence type="predicted"/>
<feature type="transmembrane region" description="Helical" evidence="1">
    <location>
        <begin position="355"/>
        <end position="375"/>
    </location>
</feature>
<protein>
    <recommendedName>
        <fullName evidence="4">Glycosyltransferase RgtA/B/C/D-like domain-containing protein</fullName>
    </recommendedName>
</protein>
<evidence type="ECO:0000313" key="2">
    <source>
        <dbReference type="EMBL" id="RKH33973.1"/>
    </source>
</evidence>
<feature type="transmembrane region" description="Helical" evidence="1">
    <location>
        <begin position="122"/>
        <end position="143"/>
    </location>
</feature>
<feature type="transmembrane region" description="Helical" evidence="1">
    <location>
        <begin position="179"/>
        <end position="202"/>
    </location>
</feature>
<evidence type="ECO:0000313" key="3">
    <source>
        <dbReference type="Proteomes" id="UP000273405"/>
    </source>
</evidence>
<feature type="transmembrane region" description="Helical" evidence="1">
    <location>
        <begin position="19"/>
        <end position="45"/>
    </location>
</feature>
<dbReference type="AlphaFoldDB" id="A0A3A8MPM5"/>
<dbReference type="Proteomes" id="UP000273405">
    <property type="component" value="Unassembled WGS sequence"/>
</dbReference>
<organism evidence="2 3">
    <name type="scientific">Corallococcus sicarius</name>
    <dbReference type="NCBI Taxonomy" id="2316726"/>
    <lineage>
        <taxon>Bacteria</taxon>
        <taxon>Pseudomonadati</taxon>
        <taxon>Myxococcota</taxon>
        <taxon>Myxococcia</taxon>
        <taxon>Myxococcales</taxon>
        <taxon>Cystobacterineae</taxon>
        <taxon>Myxococcaceae</taxon>
        <taxon>Corallococcus</taxon>
    </lineage>
</organism>